<dbReference type="AlphaFoldDB" id="A0A2I1NAZ1"/>
<dbReference type="EMBL" id="PKHU01000003">
    <property type="protein sequence ID" value="PKZ29539.1"/>
    <property type="molecule type" value="Genomic_DNA"/>
</dbReference>
<reference evidence="7 8" key="1">
    <citation type="submission" date="2017-12" db="EMBL/GenBank/DDBJ databases">
        <title>Phylogenetic diversity of female urinary microbiome.</title>
        <authorList>
            <person name="Thomas-White K."/>
            <person name="Wolfe A.J."/>
        </authorList>
    </citation>
    <scope>NUCLEOTIDE SEQUENCE [LARGE SCALE GENOMIC DNA]</scope>
    <source>
        <strain evidence="7 8">UMB0112</strain>
    </source>
</reference>
<keyword evidence="2 5" id="KW-0812">Transmembrane</keyword>
<evidence type="ECO:0000313" key="8">
    <source>
        <dbReference type="Proteomes" id="UP000234639"/>
    </source>
</evidence>
<comment type="subcellular location">
    <subcellularLocation>
        <location evidence="1">Membrane</location>
        <topology evidence="1">Multi-pass membrane protein</topology>
    </subcellularLocation>
</comment>
<evidence type="ECO:0000256" key="3">
    <source>
        <dbReference type="ARBA" id="ARBA00022989"/>
    </source>
</evidence>
<feature type="transmembrane region" description="Helical" evidence="5">
    <location>
        <begin position="287"/>
        <end position="314"/>
    </location>
</feature>
<dbReference type="InterPro" id="IPR049453">
    <property type="entry name" value="Memb_transporter_dom"/>
</dbReference>
<comment type="caution">
    <text evidence="7">The sequence shown here is derived from an EMBL/GenBank/DDBJ whole genome shotgun (WGS) entry which is preliminary data.</text>
</comment>
<dbReference type="Proteomes" id="UP000234639">
    <property type="component" value="Unassembled WGS sequence"/>
</dbReference>
<dbReference type="GO" id="GO:0016020">
    <property type="term" value="C:membrane"/>
    <property type="evidence" value="ECO:0007669"/>
    <property type="project" value="UniProtKB-SubCell"/>
</dbReference>
<dbReference type="RefSeq" id="WP_101637104.1">
    <property type="nucleotide sequence ID" value="NZ_PKHU01000003.1"/>
</dbReference>
<feature type="transmembrane region" description="Helical" evidence="5">
    <location>
        <begin position="189"/>
        <end position="210"/>
    </location>
</feature>
<name>A0A2I1NAZ1_9BACT</name>
<evidence type="ECO:0000256" key="1">
    <source>
        <dbReference type="ARBA" id="ARBA00004141"/>
    </source>
</evidence>
<sequence length="363" mass="40460">MNIIKTISYEINKILEINKDHSTWHLAFFTGFCMSAPLLVGAFLNNMHLAVISSMGTMLFLYTPKTPLYHRMIVLMACGFGFIVSFIFGGLAHFSLHISPIVLCVLTIIVTMTVRFYQLSNPGNFFFIMIATISIFLPFKTSQLIEVSGYFVLGTIWAVIVAFIYSLLTAKILKIEEIKKIKYDGFDNVVVDSVIIGFFVGFSILIAQIIGIERAYWVPISTLAILQGMTLRSKWTRQIHRILGTAIGIALVYFLLRLNLNSLQIAILIGVLGFLAQLTITKHYGVATIFITPMTVYMAEMSGVISGGATTLIVARLEDIILGSIIGFIGGICLHNLKFRKIIIKTIYFFINLLPSSKQDRAA</sequence>
<feature type="domain" description="Integral membrane bound transporter" evidence="6">
    <location>
        <begin position="203"/>
        <end position="329"/>
    </location>
</feature>
<feature type="transmembrane region" description="Helical" evidence="5">
    <location>
        <begin position="98"/>
        <end position="117"/>
    </location>
</feature>
<accession>A0A2I1NAZ1</accession>
<feature type="transmembrane region" description="Helical" evidence="5">
    <location>
        <begin position="262"/>
        <end position="280"/>
    </location>
</feature>
<feature type="transmembrane region" description="Helical" evidence="5">
    <location>
        <begin position="73"/>
        <end position="92"/>
    </location>
</feature>
<feature type="transmembrane region" description="Helical" evidence="5">
    <location>
        <begin position="124"/>
        <end position="141"/>
    </location>
</feature>
<evidence type="ECO:0000256" key="2">
    <source>
        <dbReference type="ARBA" id="ARBA00022692"/>
    </source>
</evidence>
<evidence type="ECO:0000259" key="6">
    <source>
        <dbReference type="Pfam" id="PF13515"/>
    </source>
</evidence>
<dbReference type="Pfam" id="PF13515">
    <property type="entry name" value="FUSC_2"/>
    <property type="match status" value="1"/>
</dbReference>
<organism evidence="7 8">
    <name type="scientific">Campylobacter ureolyticus</name>
    <dbReference type="NCBI Taxonomy" id="827"/>
    <lineage>
        <taxon>Bacteria</taxon>
        <taxon>Pseudomonadati</taxon>
        <taxon>Campylobacterota</taxon>
        <taxon>Epsilonproteobacteria</taxon>
        <taxon>Campylobacterales</taxon>
        <taxon>Campylobacteraceae</taxon>
        <taxon>Campylobacter</taxon>
    </lineage>
</organism>
<protein>
    <submittedName>
        <fullName evidence="7">FUSC family protein</fullName>
    </submittedName>
</protein>
<proteinExistence type="predicted"/>
<evidence type="ECO:0000313" key="7">
    <source>
        <dbReference type="EMBL" id="PKZ29539.1"/>
    </source>
</evidence>
<evidence type="ECO:0000256" key="5">
    <source>
        <dbReference type="SAM" id="Phobius"/>
    </source>
</evidence>
<keyword evidence="3 5" id="KW-1133">Transmembrane helix</keyword>
<feature type="transmembrane region" description="Helical" evidence="5">
    <location>
        <begin position="147"/>
        <end position="168"/>
    </location>
</feature>
<gene>
    <name evidence="7" type="ORF">CYJ41_04075</name>
</gene>
<keyword evidence="4 5" id="KW-0472">Membrane</keyword>
<feature type="transmembrane region" description="Helical" evidence="5">
    <location>
        <begin position="320"/>
        <end position="337"/>
    </location>
</feature>
<evidence type="ECO:0000256" key="4">
    <source>
        <dbReference type="ARBA" id="ARBA00023136"/>
    </source>
</evidence>